<dbReference type="Gene3D" id="3.90.76.10">
    <property type="entry name" value="Dipeptide-binding Protein, Domain 1"/>
    <property type="match status" value="1"/>
</dbReference>
<evidence type="ECO:0000256" key="1">
    <source>
        <dbReference type="ARBA" id="ARBA00005695"/>
    </source>
</evidence>
<dbReference type="EMBL" id="JACJVR010000070">
    <property type="protein sequence ID" value="MBB6693274.1"/>
    <property type="molecule type" value="Genomic_DNA"/>
</dbReference>
<feature type="domain" description="Solute-binding protein family 5" evidence="5">
    <location>
        <begin position="90"/>
        <end position="466"/>
    </location>
</feature>
<dbReference type="InterPro" id="IPR000914">
    <property type="entry name" value="SBP_5_dom"/>
</dbReference>
<keyword evidence="7" id="KW-1185">Reference proteome</keyword>
<dbReference type="InterPro" id="IPR039424">
    <property type="entry name" value="SBP_5"/>
</dbReference>
<reference evidence="6 7" key="1">
    <citation type="submission" date="2020-08" db="EMBL/GenBank/DDBJ databases">
        <title>Cohnella phylogeny.</title>
        <authorList>
            <person name="Dunlap C."/>
        </authorList>
    </citation>
    <scope>NUCLEOTIDE SEQUENCE [LARGE SCALE GENOMIC DNA]</scope>
    <source>
        <strain evidence="6 7">DSM 25239</strain>
    </source>
</reference>
<dbReference type="GO" id="GO:0043190">
    <property type="term" value="C:ATP-binding cassette (ABC) transporter complex"/>
    <property type="evidence" value="ECO:0007669"/>
    <property type="project" value="InterPro"/>
</dbReference>
<evidence type="ECO:0000256" key="3">
    <source>
        <dbReference type="ARBA" id="ARBA00022729"/>
    </source>
</evidence>
<dbReference type="PIRSF" id="PIRSF002741">
    <property type="entry name" value="MppA"/>
    <property type="match status" value="1"/>
</dbReference>
<feature type="chain" id="PRO_5032629326" evidence="4">
    <location>
        <begin position="27"/>
        <end position="545"/>
    </location>
</feature>
<accession>A0A841U5H2</accession>
<dbReference type="PANTHER" id="PTHR30290:SF9">
    <property type="entry name" value="OLIGOPEPTIDE-BINDING PROTEIN APPA"/>
    <property type="match status" value="1"/>
</dbReference>
<dbReference type="Gene3D" id="3.40.190.10">
    <property type="entry name" value="Periplasmic binding protein-like II"/>
    <property type="match status" value="1"/>
</dbReference>
<dbReference type="Gene3D" id="3.10.105.10">
    <property type="entry name" value="Dipeptide-binding Protein, Domain 3"/>
    <property type="match status" value="1"/>
</dbReference>
<dbReference type="GO" id="GO:0042597">
    <property type="term" value="C:periplasmic space"/>
    <property type="evidence" value="ECO:0007669"/>
    <property type="project" value="UniProtKB-ARBA"/>
</dbReference>
<comment type="caution">
    <text evidence="6">The sequence shown here is derived from an EMBL/GenBank/DDBJ whole genome shotgun (WGS) entry which is preliminary data.</text>
</comment>
<evidence type="ECO:0000259" key="5">
    <source>
        <dbReference type="Pfam" id="PF00496"/>
    </source>
</evidence>
<name>A0A841U5H2_9BACL</name>
<evidence type="ECO:0000256" key="2">
    <source>
        <dbReference type="ARBA" id="ARBA00022448"/>
    </source>
</evidence>
<feature type="signal peptide" evidence="4">
    <location>
        <begin position="1"/>
        <end position="26"/>
    </location>
</feature>
<dbReference type="Proteomes" id="UP000553776">
    <property type="component" value="Unassembled WGS sequence"/>
</dbReference>
<sequence length="545" mass="59288">MDFGPMRKSALAAALAAALTMMPACGGHDNGTGNPAATARTADGGKKTVNIGVTYSPGVVNPLTAVGMVSTQVTSLMFLPLVELDSDLTYKPMLADSIETSDNKTFTVKLNPRAKWTDGAPVTADDVIFTLELIANPKVGSRYAYMFAILEGLDDEGRLPEGRTSIAGVKKADSYTLTLTTKAPTTLNIFKDTIGRNLKTLPRFALENIPPEDLNESEFMRKPTVTNGPFKLVSLDLDHFVQLEANKDYFKGAPKLDELNFKVLPGTAVSAQLQNGEIDMNIPSAGVIPIDDYEKIKGLRTIATVSGPPLAAPFMYINEKVVPDAKTRQAISYAMNRELIVGKLLKGAGEAVDGFFTSYSPYRDESLRPVAYDPKKAKRLLKESGWDSGKTLTMSVLSGDSTLEQAANLIAENLTAAGFNVQIRMTDLSALLEKLFRKDYDLAVLTVALTPVNPLPDIAYFLQDGNPTGYRNEEIEKLLSRLAAETDESKIKEDYARLQQIVAEDVPMPSIYATKALGAVNDRVTGATPKDFGMFINVNEWDVRY</sequence>
<evidence type="ECO:0000256" key="4">
    <source>
        <dbReference type="SAM" id="SignalP"/>
    </source>
</evidence>
<dbReference type="GO" id="GO:1904680">
    <property type="term" value="F:peptide transmembrane transporter activity"/>
    <property type="evidence" value="ECO:0007669"/>
    <property type="project" value="TreeGrafter"/>
</dbReference>
<protein>
    <submittedName>
        <fullName evidence="6">ABC transporter substrate-binding protein</fullName>
    </submittedName>
</protein>
<dbReference type="InterPro" id="IPR030678">
    <property type="entry name" value="Peptide/Ni-bd"/>
</dbReference>
<organism evidence="6 7">
    <name type="scientific">Cohnella xylanilytica</name>
    <dbReference type="NCBI Taxonomy" id="557555"/>
    <lineage>
        <taxon>Bacteria</taxon>
        <taxon>Bacillati</taxon>
        <taxon>Bacillota</taxon>
        <taxon>Bacilli</taxon>
        <taxon>Bacillales</taxon>
        <taxon>Paenibacillaceae</taxon>
        <taxon>Cohnella</taxon>
    </lineage>
</organism>
<gene>
    <name evidence="6" type="ORF">H7B90_17865</name>
</gene>
<keyword evidence="3 4" id="KW-0732">Signal</keyword>
<evidence type="ECO:0000313" key="7">
    <source>
        <dbReference type="Proteomes" id="UP000553776"/>
    </source>
</evidence>
<keyword evidence="2" id="KW-0813">Transport</keyword>
<dbReference type="PANTHER" id="PTHR30290">
    <property type="entry name" value="PERIPLASMIC BINDING COMPONENT OF ABC TRANSPORTER"/>
    <property type="match status" value="1"/>
</dbReference>
<dbReference type="SUPFAM" id="SSF53850">
    <property type="entry name" value="Periplasmic binding protein-like II"/>
    <property type="match status" value="1"/>
</dbReference>
<dbReference type="CDD" id="cd00995">
    <property type="entry name" value="PBP2_NikA_DppA_OppA_like"/>
    <property type="match status" value="1"/>
</dbReference>
<comment type="similarity">
    <text evidence="1">Belongs to the bacterial solute-binding protein 5 family.</text>
</comment>
<evidence type="ECO:0000313" key="6">
    <source>
        <dbReference type="EMBL" id="MBB6693274.1"/>
    </source>
</evidence>
<dbReference type="Pfam" id="PF00496">
    <property type="entry name" value="SBP_bac_5"/>
    <property type="match status" value="1"/>
</dbReference>
<proteinExistence type="inferred from homology"/>
<dbReference type="RefSeq" id="WP_185137259.1">
    <property type="nucleotide sequence ID" value="NZ_JACJVR010000070.1"/>
</dbReference>
<dbReference type="GO" id="GO:0015833">
    <property type="term" value="P:peptide transport"/>
    <property type="evidence" value="ECO:0007669"/>
    <property type="project" value="TreeGrafter"/>
</dbReference>
<dbReference type="AlphaFoldDB" id="A0A841U5H2"/>